<dbReference type="GO" id="GO:0005783">
    <property type="term" value="C:endoplasmic reticulum"/>
    <property type="evidence" value="ECO:0007669"/>
    <property type="project" value="TreeGrafter"/>
</dbReference>
<dbReference type="PANTHER" id="PTHR10983">
    <property type="entry name" value="1-ACYLGLYCEROL-3-PHOSPHATE ACYLTRANSFERASE-RELATED"/>
    <property type="match status" value="1"/>
</dbReference>
<evidence type="ECO:0000256" key="1">
    <source>
        <dbReference type="ARBA" id="ARBA00008655"/>
    </source>
</evidence>
<dbReference type="OrthoDB" id="189226at2759"/>
<keyword evidence="2" id="KW-0808">Transferase</keyword>
<evidence type="ECO:0000256" key="3">
    <source>
        <dbReference type="ARBA" id="ARBA00023315"/>
    </source>
</evidence>
<feature type="domain" description="Phospholipid/glycerol acyltransferase" evidence="5">
    <location>
        <begin position="52"/>
        <end position="162"/>
    </location>
</feature>
<accession>A0A9P6XJI5</accession>
<keyword evidence="4" id="KW-0472">Membrane</keyword>
<gene>
    <name evidence="6" type="ORF">G6F64_000674</name>
</gene>
<proteinExistence type="inferred from homology"/>
<dbReference type="AlphaFoldDB" id="A0A9P6XJI5"/>
<keyword evidence="7" id="KW-1185">Reference proteome</keyword>
<dbReference type="SMART" id="SM00563">
    <property type="entry name" value="PlsC"/>
    <property type="match status" value="1"/>
</dbReference>
<sequence length="295" mass="34750">MRTWSQSLIAIVEYFAPTQFVLSFDENCGPVEDILQLDDSKNVIGLNFPERMIAIANHQIYADWIYIWCLAHLADKHDAIKIILKKSLEYLPIYGTKLEFDKDNIINNLQRSKENKLPMWLVLFPEGTVISESTRKKSKDYAERMNMQDNRYTLLPRSTGLRLCTTVLKDNVEYIYDFTIGYSGIASTDIPEEVHTIQSIFFFNRYPKQVHVHIRKYRIDSIPDESKLFDQWVLARWKEKDELMTRFYETNSFVTKDVATINVPIKLKNSILELAQIWIFLVPYLYLLKMVIARN</sequence>
<evidence type="ECO:0000313" key="7">
    <source>
        <dbReference type="Proteomes" id="UP000716291"/>
    </source>
</evidence>
<keyword evidence="4" id="KW-0812">Transmembrane</keyword>
<dbReference type="InterPro" id="IPR002123">
    <property type="entry name" value="Plipid/glycerol_acylTrfase"/>
</dbReference>
<evidence type="ECO:0000256" key="4">
    <source>
        <dbReference type="SAM" id="Phobius"/>
    </source>
</evidence>
<organism evidence="6 7">
    <name type="scientific">Rhizopus oryzae</name>
    <name type="common">Mucormycosis agent</name>
    <name type="synonym">Rhizopus arrhizus var. delemar</name>
    <dbReference type="NCBI Taxonomy" id="64495"/>
    <lineage>
        <taxon>Eukaryota</taxon>
        <taxon>Fungi</taxon>
        <taxon>Fungi incertae sedis</taxon>
        <taxon>Mucoromycota</taxon>
        <taxon>Mucoromycotina</taxon>
        <taxon>Mucoromycetes</taxon>
        <taxon>Mucorales</taxon>
        <taxon>Mucorineae</taxon>
        <taxon>Rhizopodaceae</taxon>
        <taxon>Rhizopus</taxon>
    </lineage>
</organism>
<evidence type="ECO:0000256" key="2">
    <source>
        <dbReference type="ARBA" id="ARBA00022679"/>
    </source>
</evidence>
<dbReference type="Pfam" id="PF16076">
    <property type="entry name" value="Acyltransf_C"/>
    <property type="match status" value="1"/>
</dbReference>
<keyword evidence="3" id="KW-0012">Acyltransferase</keyword>
<comment type="caution">
    <text evidence="6">The sequence shown here is derived from an EMBL/GenBank/DDBJ whole genome shotgun (WGS) entry which is preliminary data.</text>
</comment>
<dbReference type="Proteomes" id="UP000716291">
    <property type="component" value="Unassembled WGS sequence"/>
</dbReference>
<dbReference type="EMBL" id="JAANQT010000043">
    <property type="protein sequence ID" value="KAG1315429.1"/>
    <property type="molecule type" value="Genomic_DNA"/>
</dbReference>
<evidence type="ECO:0000259" key="5">
    <source>
        <dbReference type="SMART" id="SM00563"/>
    </source>
</evidence>
<dbReference type="Pfam" id="PF01553">
    <property type="entry name" value="Acyltransferase"/>
    <property type="match status" value="1"/>
</dbReference>
<dbReference type="PANTHER" id="PTHR10983:SF16">
    <property type="entry name" value="LYSOCARDIOLIPIN ACYLTRANSFERASE 1"/>
    <property type="match status" value="1"/>
</dbReference>
<keyword evidence="4" id="KW-1133">Transmembrane helix</keyword>
<name>A0A9P6XJI5_RHIOR</name>
<dbReference type="InterPro" id="IPR032098">
    <property type="entry name" value="Acyltransf_C"/>
</dbReference>
<comment type="similarity">
    <text evidence="1">Belongs to the 1-acyl-sn-glycerol-3-phosphate acyltransferase family.</text>
</comment>
<evidence type="ECO:0000313" key="6">
    <source>
        <dbReference type="EMBL" id="KAG1315429.1"/>
    </source>
</evidence>
<reference evidence="6" key="1">
    <citation type="journal article" date="2020" name="Microb. Genom.">
        <title>Genetic diversity of clinical and environmental Mucorales isolates obtained from an investigation of mucormycosis cases among solid organ transplant recipients.</title>
        <authorList>
            <person name="Nguyen M.H."/>
            <person name="Kaul D."/>
            <person name="Muto C."/>
            <person name="Cheng S.J."/>
            <person name="Richter R.A."/>
            <person name="Bruno V.M."/>
            <person name="Liu G."/>
            <person name="Beyhan S."/>
            <person name="Sundermann A.J."/>
            <person name="Mounaud S."/>
            <person name="Pasculle A.W."/>
            <person name="Nierman W.C."/>
            <person name="Driscoll E."/>
            <person name="Cumbie R."/>
            <person name="Clancy C.J."/>
            <person name="Dupont C.L."/>
        </authorList>
    </citation>
    <scope>NUCLEOTIDE SEQUENCE</scope>
    <source>
        <strain evidence="6">GL11</strain>
    </source>
</reference>
<feature type="transmembrane region" description="Helical" evidence="4">
    <location>
        <begin position="274"/>
        <end position="292"/>
    </location>
</feature>
<dbReference type="GO" id="GO:0016746">
    <property type="term" value="F:acyltransferase activity"/>
    <property type="evidence" value="ECO:0007669"/>
    <property type="project" value="UniProtKB-KW"/>
</dbReference>
<dbReference type="CDD" id="cd07990">
    <property type="entry name" value="LPLAT_LCLAT1-like"/>
    <property type="match status" value="1"/>
</dbReference>
<dbReference type="SUPFAM" id="SSF69593">
    <property type="entry name" value="Glycerol-3-phosphate (1)-acyltransferase"/>
    <property type="match status" value="1"/>
</dbReference>
<dbReference type="GO" id="GO:0036149">
    <property type="term" value="P:phosphatidylinositol acyl-chain remodeling"/>
    <property type="evidence" value="ECO:0007669"/>
    <property type="project" value="TreeGrafter"/>
</dbReference>
<protein>
    <recommendedName>
        <fullName evidence="5">Phospholipid/glycerol acyltransferase domain-containing protein</fullName>
    </recommendedName>
</protein>